<name>A0ABS7NMH8_9RHOB</name>
<accession>A0ABS7NMH8</accession>
<reference evidence="2 3" key="1">
    <citation type="submission" date="2021-06" db="EMBL/GenBank/DDBJ databases">
        <title>50 bacteria genomes isolated from Dapeng, Shenzhen, China.</title>
        <authorList>
            <person name="Zheng W."/>
            <person name="Yu S."/>
            <person name="Huang Y."/>
        </authorList>
    </citation>
    <scope>NUCLEOTIDE SEQUENCE [LARGE SCALE GENOMIC DNA]</scope>
    <source>
        <strain evidence="2 3">DP1N14-2</strain>
    </source>
</reference>
<comment type="caution">
    <text evidence="2">The sequence shown here is derived from an EMBL/GenBank/DDBJ whole genome shotgun (WGS) entry which is preliminary data.</text>
</comment>
<dbReference type="EMBL" id="JAHVJA010000048">
    <property type="protein sequence ID" value="MBY6142395.1"/>
    <property type="molecule type" value="Genomic_DNA"/>
</dbReference>
<evidence type="ECO:0000313" key="3">
    <source>
        <dbReference type="Proteomes" id="UP000766629"/>
    </source>
</evidence>
<feature type="non-terminal residue" evidence="2">
    <location>
        <position position="1"/>
    </location>
</feature>
<organism evidence="2 3">
    <name type="scientific">Leisingera daeponensis</name>
    <dbReference type="NCBI Taxonomy" id="405746"/>
    <lineage>
        <taxon>Bacteria</taxon>
        <taxon>Pseudomonadati</taxon>
        <taxon>Pseudomonadota</taxon>
        <taxon>Alphaproteobacteria</taxon>
        <taxon>Rhodobacterales</taxon>
        <taxon>Roseobacteraceae</taxon>
        <taxon>Leisingera</taxon>
    </lineage>
</organism>
<dbReference type="SUPFAM" id="SSF55718">
    <property type="entry name" value="SCP-like"/>
    <property type="match status" value="1"/>
</dbReference>
<protein>
    <submittedName>
        <fullName evidence="2">Transcriptional regulator</fullName>
    </submittedName>
</protein>
<dbReference type="EMBL" id="JAHVJA010000042">
    <property type="protein sequence ID" value="MBY6142387.1"/>
    <property type="molecule type" value="Genomic_DNA"/>
</dbReference>
<dbReference type="InterPro" id="IPR036527">
    <property type="entry name" value="SCP2_sterol-bd_dom_sf"/>
</dbReference>
<keyword evidence="3" id="KW-1185">Reference proteome</keyword>
<proteinExistence type="predicted"/>
<evidence type="ECO:0000313" key="2">
    <source>
        <dbReference type="EMBL" id="MBY6142395.1"/>
    </source>
</evidence>
<gene>
    <name evidence="1" type="ORF">KUV26_23480</name>
    <name evidence="2" type="ORF">KUV26_23520</name>
</gene>
<evidence type="ECO:0000313" key="1">
    <source>
        <dbReference type="EMBL" id="MBY6142387.1"/>
    </source>
</evidence>
<dbReference type="Gene3D" id="3.30.1050.10">
    <property type="entry name" value="SCP2 sterol-binding domain"/>
    <property type="match status" value="1"/>
</dbReference>
<dbReference type="Proteomes" id="UP000766629">
    <property type="component" value="Unassembled WGS sequence"/>
</dbReference>
<sequence length="91" mass="9709">RDRAAGREALAGFDFGSEAFEMSLRDGQLRTIAVKQPDAPFVLKGNGNTMASAVYGTSPLPQLIAKGHVGAEGDLPAAQNFLDLFRLEAQF</sequence>